<dbReference type="EMBL" id="MNCJ02000325">
    <property type="protein sequence ID" value="KAF5785375.1"/>
    <property type="molecule type" value="Genomic_DNA"/>
</dbReference>
<organism evidence="2 3">
    <name type="scientific">Helianthus annuus</name>
    <name type="common">Common sunflower</name>
    <dbReference type="NCBI Taxonomy" id="4232"/>
    <lineage>
        <taxon>Eukaryota</taxon>
        <taxon>Viridiplantae</taxon>
        <taxon>Streptophyta</taxon>
        <taxon>Embryophyta</taxon>
        <taxon>Tracheophyta</taxon>
        <taxon>Spermatophyta</taxon>
        <taxon>Magnoliopsida</taxon>
        <taxon>eudicotyledons</taxon>
        <taxon>Gunneridae</taxon>
        <taxon>Pentapetalae</taxon>
        <taxon>asterids</taxon>
        <taxon>campanulids</taxon>
        <taxon>Asterales</taxon>
        <taxon>Asteraceae</taxon>
        <taxon>Asteroideae</taxon>
        <taxon>Heliantheae alliance</taxon>
        <taxon>Heliantheae</taxon>
        <taxon>Helianthus</taxon>
    </lineage>
</organism>
<dbReference type="Gramene" id="mRNA:HanXRQr2_Chr10g0427931">
    <property type="protein sequence ID" value="mRNA:HanXRQr2_Chr10g0427931"/>
    <property type="gene ID" value="HanXRQr2_Chr10g0427931"/>
</dbReference>
<comment type="caution">
    <text evidence="2">The sequence shown here is derived from an EMBL/GenBank/DDBJ whole genome shotgun (WGS) entry which is preliminary data.</text>
</comment>
<dbReference type="PANTHER" id="PTHR34223">
    <property type="entry name" value="OS11G0201299 PROTEIN"/>
    <property type="match status" value="1"/>
</dbReference>
<evidence type="ECO:0000259" key="1">
    <source>
        <dbReference type="PROSITE" id="PS50181"/>
    </source>
</evidence>
<dbReference type="Gene3D" id="3.80.10.10">
    <property type="entry name" value="Ribonuclease Inhibitor"/>
    <property type="match status" value="1"/>
</dbReference>
<proteinExistence type="predicted"/>
<dbReference type="InterPro" id="IPR032675">
    <property type="entry name" value="LRR_dom_sf"/>
</dbReference>
<dbReference type="CDD" id="cd22160">
    <property type="entry name" value="F-box_AtFBL13-like"/>
    <property type="match status" value="1"/>
</dbReference>
<dbReference type="Pfam" id="PF00646">
    <property type="entry name" value="F-box"/>
    <property type="match status" value="1"/>
</dbReference>
<keyword evidence="3" id="KW-1185">Reference proteome</keyword>
<gene>
    <name evidence="2" type="ORF">HanXRQr2_Chr10g0427931</name>
</gene>
<name>A0A9K3N3I5_HELAN</name>
<sequence length="401" mass="45376">MKVELCADFFVYTKVQLAFGMDSGRDRMRMDDRLSVLPDDVIIEILSFVGIKDAVGTSVLSSRWRFMWTLIPHLTFSTQDFSTMDKFFDFVTHVMSRRNNQLQLSSFNLCFRRKDDGGVAQRIMNHAFSLNVQQLNVTCLFGKDYTCDSDKKTGFPLSLSDIPMFRHLHPILRGRSGYIYTLPTPTHEFSSLGTLHLCTVTLYDGFLSMCPNLENLTLYWCTMLGSKVFRICHPRLSNLTLTTRGTIGLVVHVVTPKLKYLTISEQMNGIQISAPELVFLRFEGPCPCMFTTGDFPSLEKAHLSMHNSLNRSSSYAPTVISLLQKFHNVKLLSLSMDIIELLNASVGLISHQPFSLANLKSLKILPCWGWKDKKVIMSAQVKNYLLNSSHNATLTELCVPG</sequence>
<dbReference type="AlphaFoldDB" id="A0A9K3N3I5"/>
<dbReference type="SUPFAM" id="SSF52047">
    <property type="entry name" value="RNI-like"/>
    <property type="match status" value="1"/>
</dbReference>
<reference evidence="2" key="1">
    <citation type="journal article" date="2017" name="Nature">
        <title>The sunflower genome provides insights into oil metabolism, flowering and Asterid evolution.</title>
        <authorList>
            <person name="Badouin H."/>
            <person name="Gouzy J."/>
            <person name="Grassa C.J."/>
            <person name="Murat F."/>
            <person name="Staton S.E."/>
            <person name="Cottret L."/>
            <person name="Lelandais-Briere C."/>
            <person name="Owens G.L."/>
            <person name="Carrere S."/>
            <person name="Mayjonade B."/>
            <person name="Legrand L."/>
            <person name="Gill N."/>
            <person name="Kane N.C."/>
            <person name="Bowers J.E."/>
            <person name="Hubner S."/>
            <person name="Bellec A."/>
            <person name="Berard A."/>
            <person name="Berges H."/>
            <person name="Blanchet N."/>
            <person name="Boniface M.C."/>
            <person name="Brunel D."/>
            <person name="Catrice O."/>
            <person name="Chaidir N."/>
            <person name="Claudel C."/>
            <person name="Donnadieu C."/>
            <person name="Faraut T."/>
            <person name="Fievet G."/>
            <person name="Helmstetter N."/>
            <person name="King M."/>
            <person name="Knapp S.J."/>
            <person name="Lai Z."/>
            <person name="Le Paslier M.C."/>
            <person name="Lippi Y."/>
            <person name="Lorenzon L."/>
            <person name="Mandel J.R."/>
            <person name="Marage G."/>
            <person name="Marchand G."/>
            <person name="Marquand E."/>
            <person name="Bret-Mestries E."/>
            <person name="Morien E."/>
            <person name="Nambeesan S."/>
            <person name="Nguyen T."/>
            <person name="Pegot-Espagnet P."/>
            <person name="Pouilly N."/>
            <person name="Raftis F."/>
            <person name="Sallet E."/>
            <person name="Schiex T."/>
            <person name="Thomas J."/>
            <person name="Vandecasteele C."/>
            <person name="Vares D."/>
            <person name="Vear F."/>
            <person name="Vautrin S."/>
            <person name="Crespi M."/>
            <person name="Mangin B."/>
            <person name="Burke J.M."/>
            <person name="Salse J."/>
            <person name="Munos S."/>
            <person name="Vincourt P."/>
            <person name="Rieseberg L.H."/>
            <person name="Langlade N.B."/>
        </authorList>
    </citation>
    <scope>NUCLEOTIDE SEQUENCE</scope>
    <source>
        <tissue evidence="2">Leaves</tissue>
    </source>
</reference>
<dbReference type="InterPro" id="IPR036047">
    <property type="entry name" value="F-box-like_dom_sf"/>
</dbReference>
<evidence type="ECO:0000313" key="3">
    <source>
        <dbReference type="Proteomes" id="UP000215914"/>
    </source>
</evidence>
<dbReference type="PROSITE" id="PS50181">
    <property type="entry name" value="FBOX"/>
    <property type="match status" value="1"/>
</dbReference>
<protein>
    <submittedName>
        <fullName evidence="2">F-box domain, leucine-rich repeat domain superfamily, F-box-like domain superfamily</fullName>
    </submittedName>
</protein>
<accession>A0A9K3N3I5</accession>
<dbReference type="InterPro" id="IPR053197">
    <property type="entry name" value="F-box_SCFL_complex_component"/>
</dbReference>
<feature type="domain" description="F-box" evidence="1">
    <location>
        <begin position="31"/>
        <end position="84"/>
    </location>
</feature>
<reference evidence="2" key="2">
    <citation type="submission" date="2020-06" db="EMBL/GenBank/DDBJ databases">
        <title>Helianthus annuus Genome sequencing and assembly Release 2.</title>
        <authorList>
            <person name="Gouzy J."/>
            <person name="Langlade N."/>
            <person name="Munos S."/>
        </authorList>
    </citation>
    <scope>NUCLEOTIDE SEQUENCE</scope>
    <source>
        <tissue evidence="2">Leaves</tissue>
    </source>
</reference>
<dbReference type="SUPFAM" id="SSF81383">
    <property type="entry name" value="F-box domain"/>
    <property type="match status" value="1"/>
</dbReference>
<dbReference type="PANTHER" id="PTHR34223:SF101">
    <property type="entry name" value="F-BOX DOMAIN-CONTAINING PROTEIN"/>
    <property type="match status" value="1"/>
</dbReference>
<dbReference type="Proteomes" id="UP000215914">
    <property type="component" value="Unassembled WGS sequence"/>
</dbReference>
<dbReference type="InterPro" id="IPR053781">
    <property type="entry name" value="F-box_AtFBL13-like"/>
</dbReference>
<evidence type="ECO:0000313" key="2">
    <source>
        <dbReference type="EMBL" id="KAF5785375.1"/>
    </source>
</evidence>
<dbReference type="InterPro" id="IPR001810">
    <property type="entry name" value="F-box_dom"/>
</dbReference>